<dbReference type="AlphaFoldDB" id="A0A645HMK0"/>
<name>A0A645HMK0_9ZZZZ</name>
<comment type="caution">
    <text evidence="1">The sequence shown here is derived from an EMBL/GenBank/DDBJ whole genome shotgun (WGS) entry which is preliminary data.</text>
</comment>
<evidence type="ECO:0000313" key="1">
    <source>
        <dbReference type="EMBL" id="MPN40281.1"/>
    </source>
</evidence>
<dbReference type="EMBL" id="VSSQ01096593">
    <property type="protein sequence ID" value="MPN40281.1"/>
    <property type="molecule type" value="Genomic_DNA"/>
</dbReference>
<sequence length="88" mass="10091">MRYMQAHGLNRASARNFGRLLRFRFVGAAGFQLFEIGEHFGDGLGTYADRIGIHVLLQRLHNGKRIVVQRMNRAALHIQQNIECLKSK</sequence>
<accession>A0A645HMK0</accession>
<organism evidence="1">
    <name type="scientific">bioreactor metagenome</name>
    <dbReference type="NCBI Taxonomy" id="1076179"/>
    <lineage>
        <taxon>unclassified sequences</taxon>
        <taxon>metagenomes</taxon>
        <taxon>ecological metagenomes</taxon>
    </lineage>
</organism>
<protein>
    <submittedName>
        <fullName evidence="1">Uncharacterized protein</fullName>
    </submittedName>
</protein>
<gene>
    <name evidence="1" type="ORF">SDC9_187817</name>
</gene>
<proteinExistence type="predicted"/>
<reference evidence="1" key="1">
    <citation type="submission" date="2019-08" db="EMBL/GenBank/DDBJ databases">
        <authorList>
            <person name="Kucharzyk K."/>
            <person name="Murdoch R.W."/>
            <person name="Higgins S."/>
            <person name="Loffler F."/>
        </authorList>
    </citation>
    <scope>NUCLEOTIDE SEQUENCE</scope>
</reference>